<evidence type="ECO:0000256" key="9">
    <source>
        <dbReference type="ARBA" id="ARBA00048968"/>
    </source>
</evidence>
<organism evidence="12 13">
    <name type="scientific">Candidatus Dormiibacter inghamiae</name>
    <dbReference type="NCBI Taxonomy" id="3127013"/>
    <lineage>
        <taxon>Bacteria</taxon>
        <taxon>Bacillati</taxon>
        <taxon>Candidatus Dormiibacterota</taxon>
        <taxon>Candidatus Dormibacteria</taxon>
        <taxon>Candidatus Dormibacterales</taxon>
        <taxon>Candidatus Dormibacteraceae</taxon>
        <taxon>Candidatus Dormiibacter</taxon>
    </lineage>
</organism>
<comment type="catalytic activity">
    <reaction evidence="8">
        <text>adenosine + H2O + H(+) = inosine + NH4(+)</text>
        <dbReference type="Rhea" id="RHEA:24408"/>
        <dbReference type="ChEBI" id="CHEBI:15377"/>
        <dbReference type="ChEBI" id="CHEBI:15378"/>
        <dbReference type="ChEBI" id="CHEBI:16335"/>
        <dbReference type="ChEBI" id="CHEBI:17596"/>
        <dbReference type="ChEBI" id="CHEBI:28938"/>
        <dbReference type="EC" id="3.5.4.4"/>
    </reaction>
    <physiologicalReaction direction="left-to-right" evidence="8">
        <dbReference type="Rhea" id="RHEA:24409"/>
    </physiologicalReaction>
</comment>
<comment type="catalytic activity">
    <reaction evidence="9">
        <text>adenosine + phosphate = alpha-D-ribose 1-phosphate + adenine</text>
        <dbReference type="Rhea" id="RHEA:27642"/>
        <dbReference type="ChEBI" id="CHEBI:16335"/>
        <dbReference type="ChEBI" id="CHEBI:16708"/>
        <dbReference type="ChEBI" id="CHEBI:43474"/>
        <dbReference type="ChEBI" id="CHEBI:57720"/>
        <dbReference type="EC" id="2.4.2.1"/>
    </reaction>
    <physiologicalReaction direction="left-to-right" evidence="9">
        <dbReference type="Rhea" id="RHEA:27643"/>
    </physiologicalReaction>
</comment>
<evidence type="ECO:0000256" key="5">
    <source>
        <dbReference type="ARBA" id="ARBA00022723"/>
    </source>
</evidence>
<comment type="function">
    <text evidence="2">Purine nucleoside enzyme that catalyzes the phosphorolysis of adenosine and inosine nucleosides, yielding D-ribose 1-phosphate and the respective free bases, adenine and hypoxanthine. Also catalyzes the phosphorolysis of S-methyl-5'-thioadenosine into adenine and S-methyl-5-thio-alpha-D-ribose 1-phosphate. Also has adenosine deaminase activity.</text>
</comment>
<evidence type="ECO:0000256" key="8">
    <source>
        <dbReference type="ARBA" id="ARBA00047989"/>
    </source>
</evidence>
<proteinExistence type="inferred from homology"/>
<name>A0A934KEJ1_9BACT</name>
<evidence type="ECO:0000256" key="1">
    <source>
        <dbReference type="ARBA" id="ARBA00000553"/>
    </source>
</evidence>
<dbReference type="Gene3D" id="3.60.140.10">
    <property type="entry name" value="CNF1/YfiH-like putative cysteine hydrolases"/>
    <property type="match status" value="1"/>
</dbReference>
<keyword evidence="6" id="KW-0378">Hydrolase</keyword>
<evidence type="ECO:0000256" key="6">
    <source>
        <dbReference type="ARBA" id="ARBA00022801"/>
    </source>
</evidence>
<keyword evidence="4" id="KW-0808">Transferase</keyword>
<dbReference type="InterPro" id="IPR011324">
    <property type="entry name" value="Cytotoxic_necrot_fac-like_cat"/>
</dbReference>
<evidence type="ECO:0000256" key="4">
    <source>
        <dbReference type="ARBA" id="ARBA00022679"/>
    </source>
</evidence>
<dbReference type="InterPro" id="IPR038371">
    <property type="entry name" value="Cu_polyphenol_OxRdtase_sf"/>
</dbReference>
<dbReference type="PANTHER" id="PTHR30616:SF2">
    <property type="entry name" value="PURINE NUCLEOSIDE PHOSPHORYLASE LACC1"/>
    <property type="match status" value="1"/>
</dbReference>
<evidence type="ECO:0000256" key="7">
    <source>
        <dbReference type="ARBA" id="ARBA00022833"/>
    </source>
</evidence>
<evidence type="ECO:0000256" key="2">
    <source>
        <dbReference type="ARBA" id="ARBA00003215"/>
    </source>
</evidence>
<evidence type="ECO:0000313" key="13">
    <source>
        <dbReference type="Proteomes" id="UP000620075"/>
    </source>
</evidence>
<dbReference type="CDD" id="cd16833">
    <property type="entry name" value="YfiH"/>
    <property type="match status" value="1"/>
</dbReference>
<dbReference type="AlphaFoldDB" id="A0A934KEJ1"/>
<comment type="catalytic activity">
    <reaction evidence="10">
        <text>S-methyl-5'-thioadenosine + phosphate = 5-(methylsulfanyl)-alpha-D-ribose 1-phosphate + adenine</text>
        <dbReference type="Rhea" id="RHEA:11852"/>
        <dbReference type="ChEBI" id="CHEBI:16708"/>
        <dbReference type="ChEBI" id="CHEBI:17509"/>
        <dbReference type="ChEBI" id="CHEBI:43474"/>
        <dbReference type="ChEBI" id="CHEBI:58533"/>
        <dbReference type="EC" id="2.4.2.28"/>
    </reaction>
    <physiologicalReaction direction="left-to-right" evidence="10">
        <dbReference type="Rhea" id="RHEA:11853"/>
    </physiologicalReaction>
</comment>
<dbReference type="Proteomes" id="UP000620075">
    <property type="component" value="Unassembled WGS sequence"/>
</dbReference>
<dbReference type="InterPro" id="IPR003730">
    <property type="entry name" value="Cu_polyphenol_OxRdtase"/>
</dbReference>
<evidence type="ECO:0000256" key="11">
    <source>
        <dbReference type="RuleBase" id="RU361274"/>
    </source>
</evidence>
<evidence type="ECO:0000256" key="10">
    <source>
        <dbReference type="ARBA" id="ARBA00049893"/>
    </source>
</evidence>
<evidence type="ECO:0000256" key="3">
    <source>
        <dbReference type="ARBA" id="ARBA00007353"/>
    </source>
</evidence>
<comment type="similarity">
    <text evidence="3 11">Belongs to the purine nucleoside phosphorylase YfiH/LACC1 family.</text>
</comment>
<dbReference type="PANTHER" id="PTHR30616">
    <property type="entry name" value="UNCHARACTERIZED PROTEIN YFIH"/>
    <property type="match status" value="1"/>
</dbReference>
<dbReference type="Pfam" id="PF02578">
    <property type="entry name" value="Cu-oxidase_4"/>
    <property type="match status" value="1"/>
</dbReference>
<comment type="catalytic activity">
    <reaction evidence="1">
        <text>inosine + phosphate = alpha-D-ribose 1-phosphate + hypoxanthine</text>
        <dbReference type="Rhea" id="RHEA:27646"/>
        <dbReference type="ChEBI" id="CHEBI:17368"/>
        <dbReference type="ChEBI" id="CHEBI:17596"/>
        <dbReference type="ChEBI" id="CHEBI:43474"/>
        <dbReference type="ChEBI" id="CHEBI:57720"/>
        <dbReference type="EC" id="2.4.2.1"/>
    </reaction>
    <physiologicalReaction direction="left-to-right" evidence="1">
        <dbReference type="Rhea" id="RHEA:27647"/>
    </physiologicalReaction>
</comment>
<comment type="caution">
    <text evidence="12">The sequence shown here is derived from an EMBL/GenBank/DDBJ whole genome shotgun (WGS) entry which is preliminary data.</text>
</comment>
<keyword evidence="5" id="KW-0479">Metal-binding</keyword>
<dbReference type="GO" id="GO:0005507">
    <property type="term" value="F:copper ion binding"/>
    <property type="evidence" value="ECO:0007669"/>
    <property type="project" value="TreeGrafter"/>
</dbReference>
<keyword evidence="7" id="KW-0862">Zinc</keyword>
<dbReference type="GO" id="GO:0016787">
    <property type="term" value="F:hydrolase activity"/>
    <property type="evidence" value="ECO:0007669"/>
    <property type="project" value="UniProtKB-KW"/>
</dbReference>
<dbReference type="GO" id="GO:0017061">
    <property type="term" value="F:S-methyl-5-thioadenosine phosphorylase activity"/>
    <property type="evidence" value="ECO:0007669"/>
    <property type="project" value="UniProtKB-EC"/>
</dbReference>
<dbReference type="SUPFAM" id="SSF64438">
    <property type="entry name" value="CNF1/YfiH-like putative cysteine hydrolases"/>
    <property type="match status" value="1"/>
</dbReference>
<gene>
    <name evidence="12" type="primary">pgeF</name>
    <name evidence="12" type="ORF">JF888_12940</name>
</gene>
<accession>A0A934KEJ1</accession>
<dbReference type="EMBL" id="JAEKNQ010000051">
    <property type="protein sequence ID" value="MBJ7604079.1"/>
    <property type="molecule type" value="Genomic_DNA"/>
</dbReference>
<dbReference type="NCBIfam" id="TIGR00726">
    <property type="entry name" value="peptidoglycan editing factor PgeF"/>
    <property type="match status" value="1"/>
</dbReference>
<reference evidence="12 13" key="1">
    <citation type="submission" date="2020-10" db="EMBL/GenBank/DDBJ databases">
        <title>Ca. Dormibacterota MAGs.</title>
        <authorList>
            <person name="Montgomery K."/>
        </authorList>
    </citation>
    <scope>NUCLEOTIDE SEQUENCE [LARGE SCALE GENOMIC DNA]</scope>
    <source>
        <strain evidence="12">SC8811_S16_3</strain>
    </source>
</reference>
<evidence type="ECO:0000313" key="12">
    <source>
        <dbReference type="EMBL" id="MBJ7604079.1"/>
    </source>
</evidence>
<sequence length="236" mass="24766">MPVVLQLPQLAATAGLKHGFSTLALGSMARTVGGADSRTPARLALAEELTLPLENVVTAGAVHGSRVARVDEPQDLVPQTDGLVTDRTDLGLLVTAADCYPVLLFDPVRRALGLAHAGWRGTAAGIAADLVSALALHFGSRPADLLAGLGPGICGRCYPVTPEVAAHFDRCLVRPAAISGRFQLDLRAANRRQLEHAGVRPSQVFQHPACTYESSFLASHRRQADGSRCACLVALA</sequence>
<protein>
    <recommendedName>
        <fullName evidence="11">Purine nucleoside phosphorylase</fullName>
    </recommendedName>
</protein>